<dbReference type="FunFam" id="3.40.50.300:FF:000011">
    <property type="entry name" value="Putative ABC transporter ATP-binding component"/>
    <property type="match status" value="1"/>
</dbReference>
<evidence type="ECO:0000256" key="4">
    <source>
        <dbReference type="SAM" id="MobiDB-lite"/>
    </source>
</evidence>
<dbReference type="AlphaFoldDB" id="A0A1H8G9R4"/>
<keyword evidence="3 6" id="KW-0067">ATP-binding</keyword>
<dbReference type="GO" id="GO:0005524">
    <property type="term" value="F:ATP binding"/>
    <property type="evidence" value="ECO:0007669"/>
    <property type="project" value="UniProtKB-KW"/>
</dbReference>
<sequence>MLLKAVNIDKSFGGTVVLEQVNLQVNEQERVGLIGPNGAGKSTLLKIITGTLLPDSGEIQLSKKTRLGYLAQQSGPDSDRTIWEELVSVFAGLQQIEQELRHLEQEMGLEHVFSNEQRYQKTLEKYAALQESFEEKGGYGYEARIRGALHGLGLAGIDWKNTKIPELSGGQKTRVALAKMLLEEPDLLILDEPTNYLDMNAISWLEQTLAGYSGALLIVSHDRYFLDRLVNVVYELEHGRATRYVGNYSAYVKQKEERILLQQKAYEEQQAQIKKMEEFIQRNIARASTTKRAQSRRKALEKMERIEKPVTSRRKAAIRFETKAASGRQVLEAKGLAVGYNSALIENLSFRLERGEHVALLGPNGIGKSTLLKTIAGKLPPLGGTLQWGTNVEVDYYDQEQKDLHPDKQVLDELWDEHPQLDETTVRSCLGQFLFSGDDVYKRVSDLSGGEKARLSLAKRLLNQANFLLMDEPTNHLDLPSKERLEEALQEYPGTLLFVSHDRYFINRLATRIWEFTPEGIRDYPGDYERYLEKKALEKLQKAESSPKEDAISESARRQKEKEEQRRQKKRQQQIERLEQEIEQLEADIARIQQELCQPEIFSDPLKSADLQKELEKLEQTLSEKTDQWAELADA</sequence>
<evidence type="ECO:0000313" key="7">
    <source>
        <dbReference type="Proteomes" id="UP000199695"/>
    </source>
</evidence>
<dbReference type="PROSITE" id="PS50893">
    <property type="entry name" value="ABC_TRANSPORTER_2"/>
    <property type="match status" value="2"/>
</dbReference>
<dbReference type="Gene3D" id="3.40.50.300">
    <property type="entry name" value="P-loop containing nucleotide triphosphate hydrolases"/>
    <property type="match status" value="2"/>
</dbReference>
<dbReference type="Gene3D" id="1.10.287.380">
    <property type="entry name" value="Valyl-tRNA synthetase, C-terminal domain"/>
    <property type="match status" value="1"/>
</dbReference>
<name>A0A1H8G9R4_9BACL</name>
<gene>
    <name evidence="6" type="ORF">SAMN05444955_110130</name>
</gene>
<dbReference type="InterPro" id="IPR017871">
    <property type="entry name" value="ABC_transporter-like_CS"/>
</dbReference>
<protein>
    <submittedName>
        <fullName evidence="6">ATP-binding cassette, subfamily F, member 3</fullName>
    </submittedName>
</protein>
<evidence type="ECO:0000259" key="5">
    <source>
        <dbReference type="PROSITE" id="PS50893"/>
    </source>
</evidence>
<dbReference type="PROSITE" id="PS00211">
    <property type="entry name" value="ABC_TRANSPORTER_1"/>
    <property type="match status" value="1"/>
</dbReference>
<dbReference type="Pfam" id="PF16326">
    <property type="entry name" value="ABC_tran_CTD"/>
    <property type="match status" value="1"/>
</dbReference>
<proteinExistence type="predicted"/>
<keyword evidence="1" id="KW-0677">Repeat</keyword>
<dbReference type="InterPro" id="IPR003593">
    <property type="entry name" value="AAA+_ATPase"/>
</dbReference>
<evidence type="ECO:0000313" key="6">
    <source>
        <dbReference type="EMBL" id="SEN40028.1"/>
    </source>
</evidence>
<accession>A0A1H8G9R4</accession>
<dbReference type="InterPro" id="IPR051309">
    <property type="entry name" value="ABCF_ATPase"/>
</dbReference>
<dbReference type="PANTHER" id="PTHR42855:SF2">
    <property type="entry name" value="DRUG RESISTANCE ABC TRANSPORTER,ATP-BINDING PROTEIN"/>
    <property type="match status" value="1"/>
</dbReference>
<dbReference type="EMBL" id="FOCQ01000010">
    <property type="protein sequence ID" value="SEN40028.1"/>
    <property type="molecule type" value="Genomic_DNA"/>
</dbReference>
<dbReference type="FunFam" id="3.40.50.300:FF:000309">
    <property type="entry name" value="ABC transporter ATP-binding protein"/>
    <property type="match status" value="1"/>
</dbReference>
<organism evidence="6 7">
    <name type="scientific">Lihuaxuella thermophila</name>
    <dbReference type="NCBI Taxonomy" id="1173111"/>
    <lineage>
        <taxon>Bacteria</taxon>
        <taxon>Bacillati</taxon>
        <taxon>Bacillota</taxon>
        <taxon>Bacilli</taxon>
        <taxon>Bacillales</taxon>
        <taxon>Thermoactinomycetaceae</taxon>
        <taxon>Lihuaxuella</taxon>
    </lineage>
</organism>
<dbReference type="InterPro" id="IPR032524">
    <property type="entry name" value="ABC_tran_C"/>
</dbReference>
<dbReference type="Pfam" id="PF12848">
    <property type="entry name" value="ABC_tran_Xtn"/>
    <property type="match status" value="1"/>
</dbReference>
<dbReference type="CDD" id="cd03221">
    <property type="entry name" value="ABCF_EF-3"/>
    <property type="match status" value="2"/>
</dbReference>
<feature type="domain" description="ABC transporter" evidence="5">
    <location>
        <begin position="318"/>
        <end position="543"/>
    </location>
</feature>
<dbReference type="SMART" id="SM00382">
    <property type="entry name" value="AAA"/>
    <property type="match status" value="2"/>
</dbReference>
<dbReference type="InterPro" id="IPR037118">
    <property type="entry name" value="Val-tRNA_synth_C_sf"/>
</dbReference>
<feature type="compositionally biased region" description="Basic and acidic residues" evidence="4">
    <location>
        <begin position="540"/>
        <end position="566"/>
    </location>
</feature>
<feature type="domain" description="ABC transporter" evidence="5">
    <location>
        <begin position="3"/>
        <end position="263"/>
    </location>
</feature>
<dbReference type="RefSeq" id="WP_089969712.1">
    <property type="nucleotide sequence ID" value="NZ_FOCQ01000010.1"/>
</dbReference>
<dbReference type="InterPro" id="IPR027417">
    <property type="entry name" value="P-loop_NTPase"/>
</dbReference>
<dbReference type="STRING" id="1173111.SAMN05444955_110130"/>
<dbReference type="InterPro" id="IPR003439">
    <property type="entry name" value="ABC_transporter-like_ATP-bd"/>
</dbReference>
<feature type="region of interest" description="Disordered" evidence="4">
    <location>
        <begin position="540"/>
        <end position="573"/>
    </location>
</feature>
<dbReference type="PANTHER" id="PTHR42855">
    <property type="entry name" value="ABC TRANSPORTER ATP-BINDING SUBUNIT"/>
    <property type="match status" value="1"/>
</dbReference>
<evidence type="ECO:0000256" key="2">
    <source>
        <dbReference type="ARBA" id="ARBA00022741"/>
    </source>
</evidence>
<reference evidence="6 7" key="1">
    <citation type="submission" date="2016-10" db="EMBL/GenBank/DDBJ databases">
        <authorList>
            <person name="de Groot N.N."/>
        </authorList>
    </citation>
    <scope>NUCLEOTIDE SEQUENCE [LARGE SCALE GENOMIC DNA]</scope>
    <source>
        <strain evidence="6 7">DSM 46701</strain>
    </source>
</reference>
<evidence type="ECO:0000256" key="3">
    <source>
        <dbReference type="ARBA" id="ARBA00022840"/>
    </source>
</evidence>
<dbReference type="Pfam" id="PF00005">
    <property type="entry name" value="ABC_tran"/>
    <property type="match status" value="2"/>
</dbReference>
<keyword evidence="2" id="KW-0547">Nucleotide-binding</keyword>
<keyword evidence="7" id="KW-1185">Reference proteome</keyword>
<dbReference type="GO" id="GO:0003677">
    <property type="term" value="F:DNA binding"/>
    <property type="evidence" value="ECO:0007669"/>
    <property type="project" value="InterPro"/>
</dbReference>
<dbReference type="OrthoDB" id="9760950at2"/>
<dbReference type="SUPFAM" id="SSF52540">
    <property type="entry name" value="P-loop containing nucleoside triphosphate hydrolases"/>
    <property type="match status" value="2"/>
</dbReference>
<evidence type="ECO:0000256" key="1">
    <source>
        <dbReference type="ARBA" id="ARBA00022737"/>
    </source>
</evidence>
<dbReference type="GO" id="GO:0016887">
    <property type="term" value="F:ATP hydrolysis activity"/>
    <property type="evidence" value="ECO:0007669"/>
    <property type="project" value="InterPro"/>
</dbReference>
<dbReference type="InterPro" id="IPR032781">
    <property type="entry name" value="ABC_tran_Xtn"/>
</dbReference>
<dbReference type="Proteomes" id="UP000199695">
    <property type="component" value="Unassembled WGS sequence"/>
</dbReference>